<feature type="non-terminal residue" evidence="2">
    <location>
        <position position="93"/>
    </location>
</feature>
<organism evidence="2 3">
    <name type="scientific">Porites lobata</name>
    <dbReference type="NCBI Taxonomy" id="104759"/>
    <lineage>
        <taxon>Eukaryota</taxon>
        <taxon>Metazoa</taxon>
        <taxon>Cnidaria</taxon>
        <taxon>Anthozoa</taxon>
        <taxon>Hexacorallia</taxon>
        <taxon>Scleractinia</taxon>
        <taxon>Fungiina</taxon>
        <taxon>Poritidae</taxon>
        <taxon>Porites</taxon>
    </lineage>
</organism>
<evidence type="ECO:0000313" key="3">
    <source>
        <dbReference type="Proteomes" id="UP001159405"/>
    </source>
</evidence>
<dbReference type="EMBL" id="CALNXK010000086">
    <property type="protein sequence ID" value="CAH3149235.1"/>
    <property type="molecule type" value="Genomic_DNA"/>
</dbReference>
<accession>A0ABN8PTJ8</accession>
<dbReference type="Proteomes" id="UP001159405">
    <property type="component" value="Unassembled WGS sequence"/>
</dbReference>
<comment type="caution">
    <text evidence="2">The sequence shown here is derived from an EMBL/GenBank/DDBJ whole genome shotgun (WGS) entry which is preliminary data.</text>
</comment>
<protein>
    <submittedName>
        <fullName evidence="2">Uncharacterized protein</fullName>
    </submittedName>
</protein>
<name>A0ABN8PTJ8_9CNID</name>
<feature type="coiled-coil region" evidence="1">
    <location>
        <begin position="23"/>
        <end position="57"/>
    </location>
</feature>
<keyword evidence="1" id="KW-0175">Coiled coil</keyword>
<keyword evidence="3" id="KW-1185">Reference proteome</keyword>
<evidence type="ECO:0000256" key="1">
    <source>
        <dbReference type="SAM" id="Coils"/>
    </source>
</evidence>
<sequence length="93" mass="10943">MSKKGKKQDVNDDSFQSYVKDCLETIRQDVETIKNNQAKFKEDLKTFEQKLERTTESLNLKFDTLNGEVHVAITRVDNHLSWHDHINYVCDKV</sequence>
<evidence type="ECO:0000313" key="2">
    <source>
        <dbReference type="EMBL" id="CAH3149235.1"/>
    </source>
</evidence>
<proteinExistence type="predicted"/>
<gene>
    <name evidence="2" type="ORF">PLOB_00047160</name>
</gene>
<reference evidence="2 3" key="1">
    <citation type="submission" date="2022-05" db="EMBL/GenBank/DDBJ databases">
        <authorList>
            <consortium name="Genoscope - CEA"/>
            <person name="William W."/>
        </authorList>
    </citation>
    <scope>NUCLEOTIDE SEQUENCE [LARGE SCALE GENOMIC DNA]</scope>
</reference>